<dbReference type="InterPro" id="IPR056435">
    <property type="entry name" value="DPOD/Z_N"/>
</dbReference>
<dbReference type="PANTHER" id="PTHR45812:SF1">
    <property type="entry name" value="DNA POLYMERASE ZETA CATALYTIC SUBUNIT"/>
    <property type="match status" value="1"/>
</dbReference>
<dbReference type="Gene3D" id="3.30.420.10">
    <property type="entry name" value="Ribonuclease H-like superfamily/Ribonuclease H"/>
    <property type="match status" value="1"/>
</dbReference>
<evidence type="ECO:0000256" key="11">
    <source>
        <dbReference type="ARBA" id="ARBA00023204"/>
    </source>
</evidence>
<feature type="compositionally biased region" description="Polar residues" evidence="14">
    <location>
        <begin position="260"/>
        <end position="273"/>
    </location>
</feature>
<dbReference type="EMBL" id="CP046234">
    <property type="protein sequence ID" value="WFD46485.1"/>
    <property type="molecule type" value="Genomic_DNA"/>
</dbReference>
<dbReference type="InterPro" id="IPR036397">
    <property type="entry name" value="RNaseH_sf"/>
</dbReference>
<dbReference type="EC" id="2.7.7.7" evidence="13"/>
<keyword evidence="13" id="KW-0004">4Fe-4S</keyword>
<dbReference type="Pfam" id="PF24055">
    <property type="entry name" value="POL3_N"/>
    <property type="match status" value="1"/>
</dbReference>
<keyword evidence="13" id="KW-0863">Zinc-finger</keyword>
<dbReference type="SUPFAM" id="SSF56672">
    <property type="entry name" value="DNA/RNA polymerases"/>
    <property type="match status" value="1"/>
</dbReference>
<dbReference type="InterPro" id="IPR056447">
    <property type="entry name" value="REV3_N"/>
</dbReference>
<feature type="domain" description="C4-type zinc-finger of DNA polymerase delta" evidence="17">
    <location>
        <begin position="1272"/>
        <end position="1341"/>
    </location>
</feature>
<dbReference type="Proteomes" id="UP000818624">
    <property type="component" value="Chromosome 1"/>
</dbReference>
<feature type="domain" description="DNA-directed DNA polymerase family B exonuclease" evidence="16">
    <location>
        <begin position="616"/>
        <end position="725"/>
    </location>
</feature>
<evidence type="ECO:0000256" key="12">
    <source>
        <dbReference type="ARBA" id="ARBA00049244"/>
    </source>
</evidence>
<dbReference type="Pfam" id="PF00136">
    <property type="entry name" value="DNA_pol_B"/>
    <property type="match status" value="1"/>
</dbReference>
<dbReference type="InterPro" id="IPR030559">
    <property type="entry name" value="PolZ_Rev3"/>
</dbReference>
<keyword evidence="13" id="KW-0539">Nucleus</keyword>
<dbReference type="Pfam" id="PF03104">
    <property type="entry name" value="DNA_pol_B_exo1"/>
    <property type="match status" value="1"/>
</dbReference>
<dbReference type="Gene3D" id="3.90.1600.10">
    <property type="entry name" value="Palm domain of DNA polymerase"/>
    <property type="match status" value="1"/>
</dbReference>
<dbReference type="InterPro" id="IPR006172">
    <property type="entry name" value="DNA-dir_DNA_pol_B"/>
</dbReference>
<evidence type="ECO:0000313" key="21">
    <source>
        <dbReference type="Proteomes" id="UP000818624"/>
    </source>
</evidence>
<evidence type="ECO:0000256" key="6">
    <source>
        <dbReference type="ARBA" id="ARBA00022763"/>
    </source>
</evidence>
<keyword evidence="13" id="KW-0238">DNA-binding</keyword>
<dbReference type="Pfam" id="PF14260">
    <property type="entry name" value="zf-C4pol"/>
    <property type="match status" value="1"/>
</dbReference>
<dbReference type="PANTHER" id="PTHR45812">
    <property type="entry name" value="DNA POLYMERASE ZETA CATALYTIC SUBUNIT"/>
    <property type="match status" value="1"/>
</dbReference>
<dbReference type="InterPro" id="IPR025687">
    <property type="entry name" value="Znf-C4pol"/>
</dbReference>
<feature type="domain" description="DNA-directed DNA polymerase family B multifunctional" evidence="15">
    <location>
        <begin position="792"/>
        <end position="1236"/>
    </location>
</feature>
<keyword evidence="4 13" id="KW-0548">Nucleotidyltransferase</keyword>
<evidence type="ECO:0000256" key="7">
    <source>
        <dbReference type="ARBA" id="ARBA00022833"/>
    </source>
</evidence>
<evidence type="ECO:0000259" key="18">
    <source>
        <dbReference type="Pfam" id="PF24055"/>
    </source>
</evidence>
<name>A0ABY8ENC6_MALFU</name>
<dbReference type="SUPFAM" id="SSF53098">
    <property type="entry name" value="Ribonuclease H-like"/>
    <property type="match status" value="1"/>
</dbReference>
<evidence type="ECO:0000259" key="19">
    <source>
        <dbReference type="Pfam" id="PF24065"/>
    </source>
</evidence>
<keyword evidence="21" id="KW-1185">Reference proteome</keyword>
<comment type="similarity">
    <text evidence="2 13">Belongs to the DNA polymerase type-B family.</text>
</comment>
<accession>A0ABY8ENC6</accession>
<reference evidence="20 21" key="1">
    <citation type="journal article" date="2020" name="Elife">
        <title>Loss of centromere function drives karyotype evolution in closely related Malassezia species.</title>
        <authorList>
            <person name="Sankaranarayanan S.R."/>
            <person name="Ianiri G."/>
            <person name="Coelho M.A."/>
            <person name="Reza M.H."/>
            <person name="Thimmappa B.C."/>
            <person name="Ganguly P."/>
            <person name="Vadnala R.N."/>
            <person name="Sun S."/>
            <person name="Siddharthan R."/>
            <person name="Tellgren-Roth C."/>
            <person name="Dawson T.L."/>
            <person name="Heitman J."/>
            <person name="Sanyal K."/>
        </authorList>
    </citation>
    <scope>NUCLEOTIDE SEQUENCE [LARGE SCALE GENOMIC DNA]</scope>
    <source>
        <strain evidence="20">CBS14141</strain>
    </source>
</reference>
<dbReference type="InterPro" id="IPR006134">
    <property type="entry name" value="DNA-dir_DNA_pol_B_multi_dom"/>
</dbReference>
<comment type="subcellular location">
    <subcellularLocation>
        <location evidence="13">Nucleus</location>
    </subcellularLocation>
</comment>
<evidence type="ECO:0000256" key="13">
    <source>
        <dbReference type="RuleBase" id="RU000442"/>
    </source>
</evidence>
<feature type="domain" description="DNA polymerase zeta catalytic subunit N-terminal" evidence="19">
    <location>
        <begin position="12"/>
        <end position="63"/>
    </location>
</feature>
<proteinExistence type="inferred from homology"/>
<dbReference type="Gene3D" id="3.30.342.10">
    <property type="entry name" value="DNA Polymerase, chain B, domain 1"/>
    <property type="match status" value="1"/>
</dbReference>
<evidence type="ECO:0000256" key="3">
    <source>
        <dbReference type="ARBA" id="ARBA00022679"/>
    </source>
</evidence>
<dbReference type="InterPro" id="IPR012337">
    <property type="entry name" value="RNaseH-like_sf"/>
</dbReference>
<keyword evidence="7 13" id="KW-0862">Zinc</keyword>
<evidence type="ECO:0000256" key="4">
    <source>
        <dbReference type="ARBA" id="ARBA00022695"/>
    </source>
</evidence>
<feature type="region of interest" description="Disordered" evidence="14">
    <location>
        <begin position="253"/>
        <end position="277"/>
    </location>
</feature>
<evidence type="ECO:0000256" key="5">
    <source>
        <dbReference type="ARBA" id="ARBA00022723"/>
    </source>
</evidence>
<keyword evidence="3 13" id="KW-0808">Transferase</keyword>
<keyword evidence="6" id="KW-0227">DNA damage</keyword>
<feature type="compositionally biased region" description="Low complexity" evidence="14">
    <location>
        <begin position="345"/>
        <end position="358"/>
    </location>
</feature>
<dbReference type="CDD" id="cd05778">
    <property type="entry name" value="DNA_polB_zeta_exo"/>
    <property type="match status" value="1"/>
</dbReference>
<dbReference type="SMART" id="SM00486">
    <property type="entry name" value="POLBc"/>
    <property type="match status" value="1"/>
</dbReference>
<keyword evidence="13" id="KW-0235">DNA replication</keyword>
<dbReference type="PRINTS" id="PR00106">
    <property type="entry name" value="DNAPOLB"/>
</dbReference>
<dbReference type="InterPro" id="IPR017964">
    <property type="entry name" value="DNA-dir_DNA_pol_B_CS"/>
</dbReference>
<dbReference type="PROSITE" id="PS00116">
    <property type="entry name" value="DNA_POLYMERASE_B"/>
    <property type="match status" value="1"/>
</dbReference>
<evidence type="ECO:0000256" key="14">
    <source>
        <dbReference type="SAM" id="MobiDB-lite"/>
    </source>
</evidence>
<dbReference type="CDD" id="cd05534">
    <property type="entry name" value="POLBc_zeta"/>
    <property type="match status" value="1"/>
</dbReference>
<keyword evidence="11" id="KW-0234">DNA repair</keyword>
<keyword evidence="8 13" id="KW-0239">DNA-directed DNA polymerase</keyword>
<evidence type="ECO:0000256" key="10">
    <source>
        <dbReference type="ARBA" id="ARBA00023014"/>
    </source>
</evidence>
<dbReference type="InterPro" id="IPR042087">
    <property type="entry name" value="DNA_pol_B_thumb"/>
</dbReference>
<dbReference type="InterPro" id="IPR043502">
    <property type="entry name" value="DNA/RNA_pol_sf"/>
</dbReference>
<keyword evidence="9 13" id="KW-0408">Iron</keyword>
<feature type="region of interest" description="Disordered" evidence="14">
    <location>
        <begin position="345"/>
        <end position="412"/>
    </location>
</feature>
<evidence type="ECO:0000259" key="16">
    <source>
        <dbReference type="Pfam" id="PF03104"/>
    </source>
</evidence>
<protein>
    <recommendedName>
        <fullName evidence="13">DNA polymerase</fullName>
        <ecNumber evidence="13">2.7.7.7</ecNumber>
    </recommendedName>
</protein>
<keyword evidence="5 13" id="KW-0479">Metal-binding</keyword>
<evidence type="ECO:0000259" key="17">
    <source>
        <dbReference type="Pfam" id="PF14260"/>
    </source>
</evidence>
<dbReference type="InterPro" id="IPR023211">
    <property type="entry name" value="DNA_pol_palm_dom_sf"/>
</dbReference>
<dbReference type="Gene3D" id="1.10.132.60">
    <property type="entry name" value="DNA polymerase family B, C-terminal domain"/>
    <property type="match status" value="1"/>
</dbReference>
<evidence type="ECO:0000259" key="15">
    <source>
        <dbReference type="Pfam" id="PF00136"/>
    </source>
</evidence>
<evidence type="ECO:0000313" key="20">
    <source>
        <dbReference type="EMBL" id="WFD46485.1"/>
    </source>
</evidence>
<evidence type="ECO:0000256" key="1">
    <source>
        <dbReference type="ARBA" id="ARBA00001966"/>
    </source>
</evidence>
<feature type="compositionally biased region" description="Low complexity" evidence="14">
    <location>
        <begin position="385"/>
        <end position="401"/>
    </location>
</feature>
<keyword evidence="10 13" id="KW-0411">Iron-sulfur</keyword>
<dbReference type="Pfam" id="PF24065">
    <property type="entry name" value="REV3_N"/>
    <property type="match status" value="1"/>
</dbReference>
<organism evidence="20 21">
    <name type="scientific">Malassezia furfur</name>
    <name type="common">Pityriasis versicolor infection agent</name>
    <name type="synonym">Pityrosporum furfur</name>
    <dbReference type="NCBI Taxonomy" id="55194"/>
    <lineage>
        <taxon>Eukaryota</taxon>
        <taxon>Fungi</taxon>
        <taxon>Dikarya</taxon>
        <taxon>Basidiomycota</taxon>
        <taxon>Ustilaginomycotina</taxon>
        <taxon>Malasseziomycetes</taxon>
        <taxon>Malasseziales</taxon>
        <taxon>Malasseziaceae</taxon>
        <taxon>Malassezia</taxon>
    </lineage>
</organism>
<comment type="catalytic activity">
    <reaction evidence="12 13">
        <text>DNA(n) + a 2'-deoxyribonucleoside 5'-triphosphate = DNA(n+1) + diphosphate</text>
        <dbReference type="Rhea" id="RHEA:22508"/>
        <dbReference type="Rhea" id="RHEA-COMP:17339"/>
        <dbReference type="Rhea" id="RHEA-COMP:17340"/>
        <dbReference type="ChEBI" id="CHEBI:33019"/>
        <dbReference type="ChEBI" id="CHEBI:61560"/>
        <dbReference type="ChEBI" id="CHEBI:173112"/>
        <dbReference type="EC" id="2.7.7.7"/>
    </reaction>
</comment>
<evidence type="ECO:0000256" key="9">
    <source>
        <dbReference type="ARBA" id="ARBA00023004"/>
    </source>
</evidence>
<dbReference type="Gene3D" id="1.10.287.690">
    <property type="entry name" value="Helix hairpin bin"/>
    <property type="match status" value="1"/>
</dbReference>
<evidence type="ECO:0000256" key="8">
    <source>
        <dbReference type="ARBA" id="ARBA00022932"/>
    </source>
</evidence>
<dbReference type="InterPro" id="IPR006133">
    <property type="entry name" value="DNA-dir_DNA_pol_B_exonuc"/>
</dbReference>
<comment type="cofactor">
    <cofactor evidence="1 13">
        <name>[4Fe-4S] cluster</name>
        <dbReference type="ChEBI" id="CHEBI:49883"/>
    </cofactor>
</comment>
<dbReference type="GO" id="GO:0003887">
    <property type="term" value="F:DNA-directed DNA polymerase activity"/>
    <property type="evidence" value="ECO:0007669"/>
    <property type="project" value="UniProtKB-KW"/>
</dbReference>
<gene>
    <name evidence="20" type="primary">REV3</name>
    <name evidence="20" type="ORF">GLX27_001121</name>
</gene>
<evidence type="ECO:0000256" key="2">
    <source>
        <dbReference type="ARBA" id="ARBA00005755"/>
    </source>
</evidence>
<sequence length="1372" mass="151643">MRGAPGGGAWRVYLTNVDYVLTAPARYDRAESAFATHRRIPLVPVLRAYGATPSGERCCVHVHNVFPYCYVEYTGALVPDAVLPYIQALGHALNRALAHALHQPSRDVQLIAAIHLCKGTPFYGYVEEQHYYLKISYVDPALRTRLAALLESGKVLDTVFQPMEAHVAYHLQWMLDYNLSGCDYMELDTLVLRDDVGLPRDTYAALEGDVGAHQIVNRRRMRAAYDMPGAAHTEPLVPTLRGLWAQERARREKLGLDPTPETSLPRTQAQASDTPWVASARHAEQLAARIDADAAEETRTVPDMAQYVLDAYATPELFHPHGLDAVAPPDASGASAKMFDLDHVQSQGSQGAEGSQPSLGSQPAAAHATQIVLATPPSSPPRTVPQPARSAQAPRAASPTRAPKRRRTAAPAPVHGWYAFRVPPPTTKEVMRTFAHFDEPEVAYAAPQYSDARDVPAHTREYANRAFRFRASTLAHLPPFVHWPRRVATAAHGVPRVRVWQRATPPPSAARVRAWAAQRGVAPTPHAPPSSLAPVSSATSGASAELEVGRQHMTTLALHVLVPTRGDLVPDAREDAVHALVYTRMQDAEADAPHAYTYDTGVVVVSDAPAVRLGLACTVHVVEDEAALLTMLVDVVRTLDPEILTAYDTERDAWAYVAARAEHAYGYDLLHDLGRARRRAAGAAAHDRWTAARASPLRVQGRHVLSIGRVMQGEVALPLYTLEHVVFHVLRRRVPHYTHATLTAWLRSARVADRARALTYAVRRVRYALELLERSETLFRTAEFARMYGIDFFSVLTRGSQFRVESVLLRITKLQSYVMPSPSRAQVGQQNAAECVPLVLEPHAAYYRDPVLVLDFQSLYPSMMIAYNLCYSTCLGRVAPFRGTYKLGFTTHAPQPGALRRLQHHIAAMPNGTLFVDRSVRESTLARMLREVLATRVMIKHAMRQPHVSKALARRYQAQQLSLKLLANVTYGYTGATASGRMPCVEIADAIVQCGRETLERAMAHIESTPRWGARVLYGDTDSLFVVLPGKSRDAAFAIGREIAEEITRANPDPVQLNFEKVYHPCVLVAKKRYVGYKWETPAQPRPVLDVKGLETIRRDGCVALQRMQETCIRLLFDTQDLSLVKRYCQRQWSKLYAGRVSPRHLVTATAVRLGTYAGTLPPSAALAARALLHDAQRVPHPGERIPFLVRHGLPTHKLADLAIDPRHVLLHPDTRLHADYYVRRVLAPAIARIFNLLGVDVLAWVDELPRTRAAAPGAAALGATPFTVDACVVCGHTTQHGVCQDCVRNPEQALARAALELHTAERRQMAIHAQCTACADDGLVERPPCMSVECPVAYARAQTDAEVHAHSARLVEVEKHVTRSVEDPWVW</sequence>
<feature type="domain" description="DNA polymerase delta/zeta catalytic subunit N-terminal" evidence="18">
    <location>
        <begin position="64"/>
        <end position="142"/>
    </location>
</feature>